<dbReference type="SUPFAM" id="SSF53335">
    <property type="entry name" value="S-adenosyl-L-methionine-dependent methyltransferases"/>
    <property type="match status" value="1"/>
</dbReference>
<keyword evidence="1" id="KW-0808">Transferase</keyword>
<reference evidence="1 2" key="1">
    <citation type="submission" date="2020-08" db="EMBL/GenBank/DDBJ databases">
        <title>Sequencing the genomes of 1000 actinobacteria strains.</title>
        <authorList>
            <person name="Klenk H.-P."/>
        </authorList>
    </citation>
    <scope>NUCLEOTIDE SEQUENCE [LARGE SCALE GENOMIC DNA]</scope>
    <source>
        <strain evidence="1 2">DSM 45362</strain>
    </source>
</reference>
<dbReference type="AlphaFoldDB" id="A0A841C1N8"/>
<organism evidence="1 2">
    <name type="scientific">Allocatelliglobosispora scoriae</name>
    <dbReference type="NCBI Taxonomy" id="643052"/>
    <lineage>
        <taxon>Bacteria</taxon>
        <taxon>Bacillati</taxon>
        <taxon>Actinomycetota</taxon>
        <taxon>Actinomycetes</taxon>
        <taxon>Micromonosporales</taxon>
        <taxon>Micromonosporaceae</taxon>
        <taxon>Allocatelliglobosispora</taxon>
    </lineage>
</organism>
<keyword evidence="2" id="KW-1185">Reference proteome</keyword>
<evidence type="ECO:0000313" key="1">
    <source>
        <dbReference type="EMBL" id="MBB5873239.1"/>
    </source>
</evidence>
<dbReference type="Proteomes" id="UP000587527">
    <property type="component" value="Unassembled WGS sequence"/>
</dbReference>
<keyword evidence="1" id="KW-0489">Methyltransferase</keyword>
<comment type="caution">
    <text evidence="1">The sequence shown here is derived from an EMBL/GenBank/DDBJ whole genome shotgun (WGS) entry which is preliminary data.</text>
</comment>
<dbReference type="EMBL" id="JACHMN010000003">
    <property type="protein sequence ID" value="MBB5873239.1"/>
    <property type="molecule type" value="Genomic_DNA"/>
</dbReference>
<accession>A0A841C1N8</accession>
<dbReference type="Gene3D" id="3.40.50.150">
    <property type="entry name" value="Vaccinia Virus protein VP39"/>
    <property type="match status" value="1"/>
</dbReference>
<sequence>MNGQASTAPELLGAEMLFWSAGPGPIRSGVAPRLIAHTVPAGSRVLLAGPEDQALIDVLVERGVDLTVLIQAYADGVQVVGRNTANPGVHVIVGDVSRLPIGDGFDAVIALAGLDRLLTAEGRDLSWAELYRLLRSALRPEGTLLLAVDNPLGLHRMVELQPWYADRDDTAWRLPGVSEPGRPRILSELRSLLAADGLAITGEWGAYPLPDRPTALVATASLDAPGETVGAIESVLADACATGFAGVELLRDPWPLASTALHAGAASALAPAWWICARAGAAPDAALPVVLLADEPVELVADDAALLRRSAPTSPSALGSVPAQATALDQGDVVPAGRLLREVLIDGCLRRDLPMLRRTLTAYADWLYSFADDLGDLPAPYAYAMLDNVVLHDGAFAVLNPRRGSVPSRPAVEVLATGLRRFAFELETVGYAHPWPSTLGVDGLTVVLGGASGRDVAETLLRLAEEPWLLPAQAVGSAPSFQELREANVRQREEIGRLTERLAWSEKMLGSREHHLAKAQRKLELLSGSLTYRAGKLAVKPLRWGKRQAGRVIRAAREDPPAR</sequence>
<dbReference type="GO" id="GO:0008168">
    <property type="term" value="F:methyltransferase activity"/>
    <property type="evidence" value="ECO:0007669"/>
    <property type="project" value="UniProtKB-KW"/>
</dbReference>
<name>A0A841C1N8_9ACTN</name>
<protein>
    <submittedName>
        <fullName evidence="1">SAM-dependent methyltransferase</fullName>
    </submittedName>
</protein>
<gene>
    <name evidence="1" type="ORF">F4553_006673</name>
</gene>
<proteinExistence type="predicted"/>
<evidence type="ECO:0000313" key="2">
    <source>
        <dbReference type="Proteomes" id="UP000587527"/>
    </source>
</evidence>
<dbReference type="RefSeq" id="WP_184844111.1">
    <property type="nucleotide sequence ID" value="NZ_JACHMN010000003.1"/>
</dbReference>
<dbReference type="GO" id="GO:0032259">
    <property type="term" value="P:methylation"/>
    <property type="evidence" value="ECO:0007669"/>
    <property type="project" value="UniProtKB-KW"/>
</dbReference>
<dbReference type="InterPro" id="IPR029063">
    <property type="entry name" value="SAM-dependent_MTases_sf"/>
</dbReference>